<dbReference type="Ensembl" id="ENSCANT00000014169.1">
    <property type="protein sequence ID" value="ENSCANP00000003563.1"/>
    <property type="gene ID" value="ENSCANG00000012751.1"/>
</dbReference>
<reference evidence="1" key="1">
    <citation type="submission" date="2025-08" db="UniProtKB">
        <authorList>
            <consortium name="Ensembl"/>
        </authorList>
    </citation>
    <scope>IDENTIFICATION</scope>
</reference>
<sequence length="107" mass="11343">VSCVYSSILGFYTQHISTCFFKIQCAIGCDVAGIWIDIKEAGTYWGIEEGIGDLCINALILVCGHHPQHGGSPRHVFLEANPVYILAKHGSIIIGIGDSDPDVGGAA</sequence>
<reference evidence="1" key="2">
    <citation type="submission" date="2025-09" db="UniProtKB">
        <authorList>
            <consortium name="Ensembl"/>
        </authorList>
    </citation>
    <scope>IDENTIFICATION</scope>
</reference>
<accession>A0A2K5HGT7</accession>
<organism evidence="1 2">
    <name type="scientific">Colobus angolensis palliatus</name>
    <name type="common">Peters' Angolan colobus</name>
    <dbReference type="NCBI Taxonomy" id="336983"/>
    <lineage>
        <taxon>Eukaryota</taxon>
        <taxon>Metazoa</taxon>
        <taxon>Chordata</taxon>
        <taxon>Craniata</taxon>
        <taxon>Vertebrata</taxon>
        <taxon>Euteleostomi</taxon>
        <taxon>Mammalia</taxon>
        <taxon>Eutheria</taxon>
        <taxon>Euarchontoglires</taxon>
        <taxon>Primates</taxon>
        <taxon>Haplorrhini</taxon>
        <taxon>Catarrhini</taxon>
        <taxon>Cercopithecidae</taxon>
        <taxon>Colobinae</taxon>
        <taxon>Colobus</taxon>
    </lineage>
</organism>
<dbReference type="Proteomes" id="UP000233080">
    <property type="component" value="Unassembled WGS sequence"/>
</dbReference>
<protein>
    <submittedName>
        <fullName evidence="1">Uncharacterized protein</fullName>
    </submittedName>
</protein>
<evidence type="ECO:0000313" key="2">
    <source>
        <dbReference type="Proteomes" id="UP000233080"/>
    </source>
</evidence>
<keyword evidence="2" id="KW-1185">Reference proteome</keyword>
<name>A0A2K5HGT7_COLAP</name>
<evidence type="ECO:0000313" key="1">
    <source>
        <dbReference type="Ensembl" id="ENSCANP00000003563.1"/>
    </source>
</evidence>
<dbReference type="OMA" id="TCWGIEE"/>
<proteinExistence type="predicted"/>
<dbReference type="AlphaFoldDB" id="A0A2K5HGT7"/>